<organism evidence="6">
    <name type="scientific">Guillardia theta</name>
    <name type="common">Cryptophyte</name>
    <name type="synonym">Cryptomonas phi</name>
    <dbReference type="NCBI Taxonomy" id="55529"/>
    <lineage>
        <taxon>Eukaryota</taxon>
        <taxon>Cryptophyceae</taxon>
        <taxon>Pyrenomonadales</taxon>
        <taxon>Geminigeraceae</taxon>
        <taxon>Guillardia</taxon>
    </lineage>
</organism>
<feature type="region of interest" description="Disordered" evidence="2">
    <location>
        <begin position="403"/>
        <end position="433"/>
    </location>
</feature>
<dbReference type="EMBL" id="HBKN01030758">
    <property type="protein sequence ID" value="CAE2315436.1"/>
    <property type="molecule type" value="Transcribed_RNA"/>
</dbReference>
<reference evidence="6" key="1">
    <citation type="submission" date="2021-01" db="EMBL/GenBank/DDBJ databases">
        <authorList>
            <person name="Corre E."/>
            <person name="Pelletier E."/>
            <person name="Niang G."/>
            <person name="Scheremetjew M."/>
            <person name="Finn R."/>
            <person name="Kale V."/>
            <person name="Holt S."/>
            <person name="Cochrane G."/>
            <person name="Meng A."/>
            <person name="Brown T."/>
            <person name="Cohen L."/>
        </authorList>
    </citation>
    <scope>NUCLEOTIDE SEQUENCE</scope>
    <source>
        <strain evidence="6">CCMP 2712</strain>
    </source>
</reference>
<sequence>MSQWRSSTPNVPHRPSTSFLRSRSSELTRSVRMSMMQKKHGHGKHEESSESHPSFIRPRTSFQITSDEAIPSPLSANYVGGPRAMSDSFFEPFLQPEFLGRGRTESVTSEIRLRSGRMHSAVAPSQGSEASTSFSTITMSEVLRDLETSSKRRISDKHAAKLFEQWFRDLSVDKKFQSSSNFAEVKLKELTRSGPTANGNADFSTAEEANTETLRIAFAFELLDKLSNSRNSAAPLLRMIRNELLKAVYSGIEAEDLAGPRLNFLLDKTPLFVENQLLTETVHSINSRIQQAEKAARRDERRILELEEEVEHATARLEGYKLRIQTVESEFEHEREDRAKKESLLFQELQQLREKLLQGHVVSSQSYAREEIPSFSEPAFLHSASQAAKAAFQALPAPALQALPSSSTAPPAAPSAAQPSIQESGEGSQEAEKKDISSDISNFVMKEAFETSASMVQVAVEAVEDAYKMYLHYCESTRSLLLSSPNVRLLLERNETSTNLLEIPIVDLLLRWANYHLRVVRSQDNFFQDWSSKFRNIQDVDELSLLQIVLQILPDEAKPQELRGMSAVEVKGDNSRALFPKVSQMLSLLTSDPKWLSSDFSSVPLRAELLMLLMVTTNRLDGSLYGKGKDLYTREASLNELLDKVRDNHRIFKAKMPTVVTSNSTFDKTSAELMLQDMKAILEQLQSSHSDFLEVHQELHEQVRLYTEIQRRGVYHLQERSNYKAWQLKEWMSTQGSPRDKSAGSQQGNRRNVLDFVPGKLNPEKLTKEMRRMISNISLEKLDDLVKKMLYHEAIQGLEKCAELTVTHYSTLRKVFRYYCKLYRKNSSMLESMGGATMSISAWELLLRDAYILEEGEEGLAIKPLEANQVFLKTLIRLDPRKGQASVDELEVNDLIEALIRLALILSTRTEQSLPLAYERIVRNIKTFGNKEETEHFRSASRAPAVHRVFLNYSTMLLQIFQDYSSKDTTDLVEDSSMVMNLKEFMQFVQDMKVMDNNLTVNVIINIFIYVQDDSSAKDEQPYLTSGDDEREMDYIEFREALCGIACYKILDPYLTLAQKLETLVVNHMLPNLVK</sequence>
<dbReference type="AlphaFoldDB" id="A0A6U6BCU5"/>
<gene>
    <name evidence="3" type="ORF">GTHE00462_LOCUS23801</name>
    <name evidence="4" type="ORF">GTHE00462_LOCUS23822</name>
    <name evidence="5" type="ORF">GTHE00462_LOCUS23832</name>
    <name evidence="6" type="ORF">GTHE00462_LOCUS23901</name>
    <name evidence="7" type="ORF">GTHE00462_LOCUS23921</name>
    <name evidence="8" type="ORF">GTHE00462_LOCUS23931</name>
</gene>
<keyword evidence="1" id="KW-0175">Coiled coil</keyword>
<dbReference type="EMBL" id="HBKN01030636">
    <property type="protein sequence ID" value="CAE2315266.1"/>
    <property type="molecule type" value="Transcribed_RNA"/>
</dbReference>
<proteinExistence type="predicted"/>
<dbReference type="EMBL" id="HBKN01030614">
    <property type="protein sequence ID" value="CAE2315236.1"/>
    <property type="molecule type" value="Transcribed_RNA"/>
</dbReference>
<evidence type="ECO:0000313" key="6">
    <source>
        <dbReference type="EMBL" id="CAE2315400.1"/>
    </source>
</evidence>
<protein>
    <submittedName>
        <fullName evidence="6">Uncharacterized protein</fullName>
    </submittedName>
</protein>
<name>A0A6U6BCU5_GUITH</name>
<evidence type="ECO:0000256" key="2">
    <source>
        <dbReference type="SAM" id="MobiDB-lite"/>
    </source>
</evidence>
<evidence type="ECO:0000313" key="8">
    <source>
        <dbReference type="EMBL" id="CAE2315454.1"/>
    </source>
</evidence>
<feature type="region of interest" description="Disordered" evidence="2">
    <location>
        <begin position="1"/>
        <end position="56"/>
    </location>
</feature>
<evidence type="ECO:0000313" key="7">
    <source>
        <dbReference type="EMBL" id="CAE2315436.1"/>
    </source>
</evidence>
<feature type="coiled-coil region" evidence="1">
    <location>
        <begin position="275"/>
        <end position="337"/>
    </location>
</feature>
<evidence type="ECO:0000313" key="3">
    <source>
        <dbReference type="EMBL" id="CAE2315236.1"/>
    </source>
</evidence>
<evidence type="ECO:0000256" key="1">
    <source>
        <dbReference type="SAM" id="Coils"/>
    </source>
</evidence>
<evidence type="ECO:0000313" key="4">
    <source>
        <dbReference type="EMBL" id="CAE2315266.1"/>
    </source>
</evidence>
<accession>A0A6U6BCU5</accession>
<evidence type="ECO:0000313" key="5">
    <source>
        <dbReference type="EMBL" id="CAE2315285.1"/>
    </source>
</evidence>
<dbReference type="EMBL" id="HBKN01030736">
    <property type="protein sequence ID" value="CAE2315400.1"/>
    <property type="molecule type" value="Transcribed_RNA"/>
</dbReference>
<dbReference type="EMBL" id="HBKN01030769">
    <property type="protein sequence ID" value="CAE2315454.1"/>
    <property type="molecule type" value="Transcribed_RNA"/>
</dbReference>
<feature type="compositionally biased region" description="Low complexity" evidence="2">
    <location>
        <begin position="403"/>
        <end position="420"/>
    </location>
</feature>
<dbReference type="EMBL" id="HBKN01030647">
    <property type="protein sequence ID" value="CAE2315285.1"/>
    <property type="molecule type" value="Transcribed_RNA"/>
</dbReference>
<feature type="compositionally biased region" description="Polar residues" evidence="2">
    <location>
        <begin position="1"/>
        <end position="28"/>
    </location>
</feature>